<sequence length="118" mass="13036">MQLEITVTAKDDYSLVKSSLWVGEDASLIPEDDTGIPDYPNFPYTCTNTNEETSWKSLVLVNRSSTCNVDMTDFGLTVVSQVTVEQSDGQEVDAYAVENDFDGTDLYSGTSLMVEWNA</sequence>
<evidence type="ECO:0000313" key="2">
    <source>
        <dbReference type="Proteomes" id="UP001153069"/>
    </source>
</evidence>
<evidence type="ECO:0000313" key="1">
    <source>
        <dbReference type="EMBL" id="CAB9501677.1"/>
    </source>
</evidence>
<dbReference type="AlphaFoldDB" id="A0A9N8DEA7"/>
<dbReference type="Proteomes" id="UP001153069">
    <property type="component" value="Unassembled WGS sequence"/>
</dbReference>
<organism evidence="1 2">
    <name type="scientific">Seminavis robusta</name>
    <dbReference type="NCBI Taxonomy" id="568900"/>
    <lineage>
        <taxon>Eukaryota</taxon>
        <taxon>Sar</taxon>
        <taxon>Stramenopiles</taxon>
        <taxon>Ochrophyta</taxon>
        <taxon>Bacillariophyta</taxon>
        <taxon>Bacillariophyceae</taxon>
        <taxon>Bacillariophycidae</taxon>
        <taxon>Naviculales</taxon>
        <taxon>Naviculaceae</taxon>
        <taxon>Seminavis</taxon>
    </lineage>
</organism>
<reference evidence="1" key="1">
    <citation type="submission" date="2020-06" db="EMBL/GenBank/DDBJ databases">
        <authorList>
            <consortium name="Plant Systems Biology data submission"/>
        </authorList>
    </citation>
    <scope>NUCLEOTIDE SEQUENCE</scope>
    <source>
        <strain evidence="1">D6</strain>
    </source>
</reference>
<proteinExistence type="predicted"/>
<comment type="caution">
    <text evidence="1">The sequence shown here is derived from an EMBL/GenBank/DDBJ whole genome shotgun (WGS) entry which is preliminary data.</text>
</comment>
<accession>A0A9N8DEA7</accession>
<keyword evidence="2" id="KW-1185">Reference proteome</keyword>
<protein>
    <submittedName>
        <fullName evidence="1">Uncharacterized protein</fullName>
    </submittedName>
</protein>
<dbReference type="EMBL" id="CAICTM010000114">
    <property type="protein sequence ID" value="CAB9501677.1"/>
    <property type="molecule type" value="Genomic_DNA"/>
</dbReference>
<gene>
    <name evidence="1" type="ORF">SEMRO_115_G056700.1</name>
</gene>
<name>A0A9N8DEA7_9STRA</name>